<keyword evidence="3" id="KW-1185">Reference proteome</keyword>
<evidence type="ECO:0000256" key="1">
    <source>
        <dbReference type="ARBA" id="ARBA00006047"/>
    </source>
</evidence>
<dbReference type="PANTHER" id="PTHR42655:SF1">
    <property type="entry name" value="GLYCOGEN PHOSPHORYLASE"/>
    <property type="match status" value="1"/>
</dbReference>
<dbReference type="GO" id="GO:0005975">
    <property type="term" value="P:carbohydrate metabolic process"/>
    <property type="evidence" value="ECO:0007669"/>
    <property type="project" value="InterPro"/>
</dbReference>
<proteinExistence type="inferred from homology"/>
<reference evidence="2 3" key="1">
    <citation type="submission" date="2020-02" db="EMBL/GenBank/DDBJ databases">
        <authorList>
            <person name="Zheng R.K."/>
            <person name="Sun C.M."/>
        </authorList>
    </citation>
    <scope>NUCLEOTIDE SEQUENCE [LARGE SCALE GENOMIC DNA]</scope>
    <source>
        <strain evidence="3">zrk23</strain>
    </source>
</reference>
<comment type="similarity">
    <text evidence="1">Belongs to the glycogen phosphorylase family.</text>
</comment>
<dbReference type="Gene3D" id="3.40.50.2000">
    <property type="entry name" value="Glycogen Phosphorylase B"/>
    <property type="match status" value="3"/>
</dbReference>
<dbReference type="KEGG" id="spzr:G5C33_03090"/>
<dbReference type="AlphaFoldDB" id="A0A6G6Y9Y3"/>
<dbReference type="InterPro" id="IPR000811">
    <property type="entry name" value="Glyco_trans_35"/>
</dbReference>
<dbReference type="GO" id="GO:0030170">
    <property type="term" value="F:pyridoxal phosphate binding"/>
    <property type="evidence" value="ECO:0007669"/>
    <property type="project" value="InterPro"/>
</dbReference>
<dbReference type="InterPro" id="IPR052182">
    <property type="entry name" value="Glycogen/Maltodextrin_Phosph"/>
</dbReference>
<sequence>MEIAIAPEMRCYSGGLGVLAGDYLRAAADLALPMVFVTLANREGYVLQEIDAQGNQIDRPHPWEPGDHAVPLDTVVTVPVAGRDVAVRAWMHVSEGVTGARVATLLLDTDLPQNSAEDRALTGRLYGGDARYRLRQEAVLGIGAARLLSAIGLAIGHWHLNEGHAALLPLELVRAGSDIDTVRRACVFTTHTPVAAGRDRFAFGLMEAELPRDYRAAYDRVLPDAEDLDMTLLAMRLSGYANAVSKRHRDVASDLYPGEDIAYVTNGVHPGYWAAPAMQALFDAQASGWREDSDALAAIAMTDPARVAQAHEAARANLIESVRTRTGRQLDPQRPILCYARRMTGYKRPTLMFEDLDRLRTIARRHPFTLLIAGKAHPNDGGGKDAIRAIHDFARQCDDMPSVVFLPGYGLELAHLLVGGADVWLNLPVPPLEASGTSGMKAAINGGLNLSTPDGWWLEGVREGANGWTIGDGDTDPDRHGALLLDMLAKTVLPAWYEDREGWNGMMRDAIATIGPAFSAQRAMREYARDAYRFDGLRG</sequence>
<dbReference type="NCBIfam" id="TIGR02094">
    <property type="entry name" value="more_P_ylases"/>
    <property type="match status" value="1"/>
</dbReference>
<dbReference type="PANTHER" id="PTHR42655">
    <property type="entry name" value="GLYCOGEN PHOSPHORYLASE"/>
    <property type="match status" value="1"/>
</dbReference>
<gene>
    <name evidence="2" type="primary">glgP</name>
    <name evidence="2" type="ORF">G5C33_03090</name>
</gene>
<dbReference type="Proteomes" id="UP000501568">
    <property type="component" value="Chromosome"/>
</dbReference>
<dbReference type="Pfam" id="PF00343">
    <property type="entry name" value="Phosphorylase"/>
    <property type="match status" value="1"/>
</dbReference>
<organism evidence="2 3">
    <name type="scientific">Stakelama tenebrarum</name>
    <dbReference type="NCBI Taxonomy" id="2711215"/>
    <lineage>
        <taxon>Bacteria</taxon>
        <taxon>Pseudomonadati</taxon>
        <taxon>Pseudomonadota</taxon>
        <taxon>Alphaproteobacteria</taxon>
        <taxon>Sphingomonadales</taxon>
        <taxon>Sphingomonadaceae</taxon>
        <taxon>Stakelama</taxon>
    </lineage>
</organism>
<dbReference type="EMBL" id="CP049109">
    <property type="protein sequence ID" value="QIG81752.1"/>
    <property type="molecule type" value="Genomic_DNA"/>
</dbReference>
<dbReference type="GO" id="GO:0008184">
    <property type="term" value="F:glycogen phosphorylase activity"/>
    <property type="evidence" value="ECO:0007669"/>
    <property type="project" value="InterPro"/>
</dbReference>
<name>A0A6G6Y9Y3_9SPHN</name>
<evidence type="ECO:0000313" key="2">
    <source>
        <dbReference type="EMBL" id="QIG81752.1"/>
    </source>
</evidence>
<dbReference type="SUPFAM" id="SSF53756">
    <property type="entry name" value="UDP-Glycosyltransferase/glycogen phosphorylase"/>
    <property type="match status" value="1"/>
</dbReference>
<protein>
    <submittedName>
        <fullName evidence="2">Alpha-glucan family phosphorylase</fullName>
    </submittedName>
</protein>
<evidence type="ECO:0000313" key="3">
    <source>
        <dbReference type="Proteomes" id="UP000501568"/>
    </source>
</evidence>
<accession>A0A6G6Y9Y3</accession>
<dbReference type="InterPro" id="IPR011834">
    <property type="entry name" value="Agluc_phsphrylas"/>
</dbReference>